<evidence type="ECO:0000256" key="1">
    <source>
        <dbReference type="SAM" id="MobiDB-lite"/>
    </source>
</evidence>
<evidence type="ECO:0000313" key="3">
    <source>
        <dbReference type="EMBL" id="MDA0180404.1"/>
    </source>
</evidence>
<feature type="transmembrane region" description="Helical" evidence="2">
    <location>
        <begin position="41"/>
        <end position="60"/>
    </location>
</feature>
<keyword evidence="2" id="KW-0812">Transmembrane</keyword>
<feature type="transmembrane region" description="Helical" evidence="2">
    <location>
        <begin position="151"/>
        <end position="170"/>
    </location>
</feature>
<gene>
    <name evidence="3" type="ORF">OJ997_08880</name>
</gene>
<reference evidence="3" key="1">
    <citation type="submission" date="2022-10" db="EMBL/GenBank/DDBJ databases">
        <title>The WGS of Solirubrobacter phytolaccae KCTC 29190.</title>
        <authorList>
            <person name="Jiang Z."/>
        </authorList>
    </citation>
    <scope>NUCLEOTIDE SEQUENCE</scope>
    <source>
        <strain evidence="3">KCTC 29190</strain>
    </source>
</reference>
<feature type="region of interest" description="Disordered" evidence="1">
    <location>
        <begin position="271"/>
        <end position="295"/>
    </location>
</feature>
<feature type="transmembrane region" description="Helical" evidence="2">
    <location>
        <begin position="225"/>
        <end position="240"/>
    </location>
</feature>
<organism evidence="3 4">
    <name type="scientific">Solirubrobacter phytolaccae</name>
    <dbReference type="NCBI Taxonomy" id="1404360"/>
    <lineage>
        <taxon>Bacteria</taxon>
        <taxon>Bacillati</taxon>
        <taxon>Actinomycetota</taxon>
        <taxon>Thermoleophilia</taxon>
        <taxon>Solirubrobacterales</taxon>
        <taxon>Solirubrobacteraceae</taxon>
        <taxon>Solirubrobacter</taxon>
    </lineage>
</organism>
<feature type="transmembrane region" description="Helical" evidence="2">
    <location>
        <begin position="72"/>
        <end position="96"/>
    </location>
</feature>
<feature type="transmembrane region" description="Helical" evidence="2">
    <location>
        <begin position="102"/>
        <end position="120"/>
    </location>
</feature>
<keyword evidence="4" id="KW-1185">Reference proteome</keyword>
<proteinExistence type="predicted"/>
<comment type="caution">
    <text evidence="3">The sequence shown here is derived from an EMBL/GenBank/DDBJ whole genome shotgun (WGS) entry which is preliminary data.</text>
</comment>
<feature type="transmembrane region" description="Helical" evidence="2">
    <location>
        <begin position="16"/>
        <end position="35"/>
    </location>
</feature>
<sequence>MSLRDLLRPPPHRGPLIAAGGVSLAVGITLTVLRLQETLPIGVDAALLLVPGALLFWLGAQAPNEQGEPPAYQSVLLCTGLPLLYGGLLVALGGALDEIPPTWVLVTVSIVAGGLALWPAFARNSAISLLVAAILGGVAIEAVAGATFARWLLLAYAGALVLAALALRLTARRHAEVLIDAAGLAIAWLAIASGDGLPGFFEVVVLGAGLGLVAFGALDRSPGPAYLGAANLILFIVAAARGETLFIWPLILLAGGVLMLAAGLRPRRPLPPEPDPYRAGEAPLAARAEPPRRSG</sequence>
<feature type="transmembrane region" description="Helical" evidence="2">
    <location>
        <begin position="246"/>
        <end position="264"/>
    </location>
</feature>
<evidence type="ECO:0000313" key="4">
    <source>
        <dbReference type="Proteomes" id="UP001147653"/>
    </source>
</evidence>
<dbReference type="AlphaFoldDB" id="A0A9X3N6A1"/>
<keyword evidence="2" id="KW-0472">Membrane</keyword>
<dbReference type="EMBL" id="JAPDDP010000012">
    <property type="protein sequence ID" value="MDA0180404.1"/>
    <property type="molecule type" value="Genomic_DNA"/>
</dbReference>
<feature type="compositionally biased region" description="Low complexity" evidence="1">
    <location>
        <begin position="277"/>
        <end position="288"/>
    </location>
</feature>
<keyword evidence="2" id="KW-1133">Transmembrane helix</keyword>
<feature type="transmembrane region" description="Helical" evidence="2">
    <location>
        <begin position="127"/>
        <end position="145"/>
    </location>
</feature>
<name>A0A9X3N6A1_9ACTN</name>
<accession>A0A9X3N6A1</accession>
<dbReference type="Proteomes" id="UP001147653">
    <property type="component" value="Unassembled WGS sequence"/>
</dbReference>
<evidence type="ECO:0000256" key="2">
    <source>
        <dbReference type="SAM" id="Phobius"/>
    </source>
</evidence>
<protein>
    <submittedName>
        <fullName evidence="3">Uncharacterized protein</fullName>
    </submittedName>
</protein>
<dbReference type="RefSeq" id="WP_270024711.1">
    <property type="nucleotide sequence ID" value="NZ_JAPDDP010000012.1"/>
</dbReference>